<gene>
    <name evidence="7" type="primary">flgL</name>
    <name evidence="7" type="ordered locus">azo2730</name>
</gene>
<sequence length="420" mass="44331">MRISTNMIYDKGVGSMQQQWSSLLHTQQQLSTGRRVLTPADDPIASARALEVGQSKGVNSQFMTNTGYADDRLNLLENKLTGVGDTLQYIREKTVSAGNAGYSAEDLKYIATDLRAQFDGLLALANSQDGTGDYLFSGYRANAQPFSGGLAGVSYQGDYGTQTIQVSASRYMPVSLPGTDVFAATRQIDDTLVQPSTGTHVDGSANTGGTTLSGTLAPLASGAVDTSTLARRYEITYNAATGYDVYEYVPGNPSKVAIATGLADLSSLGDPASPNYVGVNLQMNDAAGNPAVPGDGDRFELFVGSPNMFDNLGVLIDAMERPGPSGMAGGAVAFGLTNLDGALENVLKVRAQIGSQLTETESLLNIGSDLDVQYAETISNLVDVDYVSAISNLTQQQTYLQAAQQSFMKVTGLSLFNYLS</sequence>
<dbReference type="GO" id="GO:0071973">
    <property type="term" value="P:bacterial-type flagellum-dependent cell motility"/>
    <property type="evidence" value="ECO:0007669"/>
    <property type="project" value="InterPro"/>
</dbReference>
<keyword evidence="4" id="KW-0975">Bacterial flagellum</keyword>
<feature type="domain" description="Flagellin N-terminal" evidence="5">
    <location>
        <begin position="3"/>
        <end position="139"/>
    </location>
</feature>
<evidence type="ECO:0000256" key="2">
    <source>
        <dbReference type="ARBA" id="ARBA00004613"/>
    </source>
</evidence>
<dbReference type="eggNOG" id="COG1344">
    <property type="taxonomic scope" value="Bacteria"/>
</dbReference>
<dbReference type="PANTHER" id="PTHR42792">
    <property type="entry name" value="FLAGELLIN"/>
    <property type="match status" value="1"/>
</dbReference>
<name>A1K941_AZOSB</name>
<dbReference type="Pfam" id="PF00700">
    <property type="entry name" value="Flagellin_C"/>
    <property type="match status" value="1"/>
</dbReference>
<dbReference type="InterPro" id="IPR001492">
    <property type="entry name" value="Flagellin"/>
</dbReference>
<dbReference type="InterPro" id="IPR046358">
    <property type="entry name" value="Flagellin_C"/>
</dbReference>
<dbReference type="KEGG" id="aoa:dqs_2865"/>
<dbReference type="NCBIfam" id="TIGR02550">
    <property type="entry name" value="flagell_flgL"/>
    <property type="match status" value="1"/>
</dbReference>
<dbReference type="AlphaFoldDB" id="A1K941"/>
<dbReference type="STRING" id="62928.azo2730"/>
<dbReference type="EMBL" id="AM406670">
    <property type="protein sequence ID" value="CAL95346.1"/>
    <property type="molecule type" value="Genomic_DNA"/>
</dbReference>
<dbReference type="PANTHER" id="PTHR42792:SF1">
    <property type="entry name" value="FLAGELLAR HOOK-ASSOCIATED PROTEIN 3"/>
    <property type="match status" value="1"/>
</dbReference>
<accession>A1K941</accession>
<evidence type="ECO:0000256" key="4">
    <source>
        <dbReference type="ARBA" id="ARBA00023143"/>
    </source>
</evidence>
<dbReference type="RefSeq" id="WP_011766456.1">
    <property type="nucleotide sequence ID" value="NC_008702.1"/>
</dbReference>
<dbReference type="GO" id="GO:0009424">
    <property type="term" value="C:bacterial-type flagellum hook"/>
    <property type="evidence" value="ECO:0007669"/>
    <property type="project" value="InterPro"/>
</dbReference>
<evidence type="ECO:0000259" key="6">
    <source>
        <dbReference type="Pfam" id="PF00700"/>
    </source>
</evidence>
<proteinExistence type="inferred from homology"/>
<protein>
    <submittedName>
        <fullName evidence="7">Flagellar hook-filament junction protein 3</fullName>
    </submittedName>
</protein>
<dbReference type="KEGG" id="azo:azo2730"/>
<dbReference type="InterPro" id="IPR001029">
    <property type="entry name" value="Flagellin_N"/>
</dbReference>
<dbReference type="SUPFAM" id="SSF64518">
    <property type="entry name" value="Phase 1 flagellin"/>
    <property type="match status" value="1"/>
</dbReference>
<dbReference type="OrthoDB" id="9768249at2"/>
<dbReference type="InterPro" id="IPR013384">
    <property type="entry name" value="Flagell_FlgL"/>
</dbReference>
<feature type="domain" description="Flagellin C-terminal" evidence="6">
    <location>
        <begin position="337"/>
        <end position="419"/>
    </location>
</feature>
<organism evidence="7 8">
    <name type="scientific">Azoarcus sp. (strain BH72)</name>
    <dbReference type="NCBI Taxonomy" id="418699"/>
    <lineage>
        <taxon>Bacteria</taxon>
        <taxon>Pseudomonadati</taxon>
        <taxon>Pseudomonadota</taxon>
        <taxon>Betaproteobacteria</taxon>
        <taxon>Rhodocyclales</taxon>
        <taxon>Zoogloeaceae</taxon>
        <taxon>Azoarcus</taxon>
    </lineage>
</organism>
<keyword evidence="7" id="KW-0969">Cilium</keyword>
<dbReference type="Gene3D" id="1.20.1330.10">
    <property type="entry name" value="f41 fragment of flagellin, N-terminal domain"/>
    <property type="match status" value="2"/>
</dbReference>
<evidence type="ECO:0000259" key="5">
    <source>
        <dbReference type="Pfam" id="PF00669"/>
    </source>
</evidence>
<keyword evidence="7" id="KW-0282">Flagellum</keyword>
<evidence type="ECO:0000313" key="7">
    <source>
        <dbReference type="EMBL" id="CAL95346.1"/>
    </source>
</evidence>
<dbReference type="HOGENOM" id="CLU_024437_5_0_4"/>
<dbReference type="GO" id="GO:0005576">
    <property type="term" value="C:extracellular region"/>
    <property type="evidence" value="ECO:0007669"/>
    <property type="project" value="UniProtKB-SubCell"/>
</dbReference>
<evidence type="ECO:0000313" key="8">
    <source>
        <dbReference type="Proteomes" id="UP000002588"/>
    </source>
</evidence>
<comment type="similarity">
    <text evidence="3">Belongs to the bacterial flagellin family.</text>
</comment>
<reference evidence="7 8" key="1">
    <citation type="journal article" date="2006" name="Nat. Biotechnol.">
        <title>Complete genome of the mutualistic, N2-fixing grass endophyte Azoarcus sp. strain BH72.</title>
        <authorList>
            <person name="Krause A."/>
            <person name="Ramakumar A."/>
            <person name="Bartels D."/>
            <person name="Battistoni F."/>
            <person name="Bekel T."/>
            <person name="Boch J."/>
            <person name="Boehm M."/>
            <person name="Friedrich F."/>
            <person name="Hurek T."/>
            <person name="Krause L."/>
            <person name="Linke B."/>
            <person name="McHardy A.C."/>
            <person name="Sarkar A."/>
            <person name="Schneiker S."/>
            <person name="Syed A.A."/>
            <person name="Thauer R."/>
            <person name="Vorhoelter F.-J."/>
            <person name="Weidner S."/>
            <person name="Puehler A."/>
            <person name="Reinhold-Hurek B."/>
            <person name="Kaiser O."/>
            <person name="Goesmann A."/>
        </authorList>
    </citation>
    <scope>NUCLEOTIDE SEQUENCE [LARGE SCALE GENOMIC DNA]</scope>
    <source>
        <strain evidence="7 8">BH72</strain>
    </source>
</reference>
<dbReference type="Pfam" id="PF00669">
    <property type="entry name" value="Flagellin_N"/>
    <property type="match status" value="1"/>
</dbReference>
<keyword evidence="7" id="KW-0966">Cell projection</keyword>
<comment type="subcellular location">
    <subcellularLocation>
        <location evidence="1">Bacterial flagellum</location>
    </subcellularLocation>
    <subcellularLocation>
        <location evidence="2">Secreted</location>
    </subcellularLocation>
</comment>
<evidence type="ECO:0000256" key="1">
    <source>
        <dbReference type="ARBA" id="ARBA00004365"/>
    </source>
</evidence>
<evidence type="ECO:0000256" key="3">
    <source>
        <dbReference type="ARBA" id="ARBA00005709"/>
    </source>
</evidence>
<keyword evidence="8" id="KW-1185">Reference proteome</keyword>
<dbReference type="GO" id="GO:0005198">
    <property type="term" value="F:structural molecule activity"/>
    <property type="evidence" value="ECO:0007669"/>
    <property type="project" value="InterPro"/>
</dbReference>
<dbReference type="Proteomes" id="UP000002588">
    <property type="component" value="Chromosome"/>
</dbReference>